<dbReference type="Gene3D" id="1.10.10.2840">
    <property type="entry name" value="PucR C-terminal helix-turn-helix domain"/>
    <property type="match status" value="1"/>
</dbReference>
<protein>
    <recommendedName>
        <fullName evidence="6">PucR C-terminal helix-turn-helix domain-containing protein</fullName>
    </recommendedName>
</protein>
<dbReference type="InterPro" id="IPR025736">
    <property type="entry name" value="PucR_C-HTH_dom"/>
</dbReference>
<comment type="caution">
    <text evidence="4">The sequence shown here is derived from an EMBL/GenBank/DDBJ whole genome shotgun (WGS) entry which is preliminary data.</text>
</comment>
<dbReference type="Pfam" id="PF13556">
    <property type="entry name" value="HTH_30"/>
    <property type="match status" value="1"/>
</dbReference>
<dbReference type="OrthoDB" id="143422at2"/>
<dbReference type="AlphaFoldDB" id="F7NG62"/>
<evidence type="ECO:0000259" key="2">
    <source>
        <dbReference type="Pfam" id="PF13556"/>
    </source>
</evidence>
<name>F7NG62_9FIRM</name>
<dbReference type="InterPro" id="IPR041522">
    <property type="entry name" value="CdaR_GGDEF"/>
</dbReference>
<dbReference type="PANTHER" id="PTHR33744:SF15">
    <property type="entry name" value="CARBOHYDRATE DIACID REGULATOR"/>
    <property type="match status" value="1"/>
</dbReference>
<dbReference type="Pfam" id="PF17853">
    <property type="entry name" value="GGDEF_2"/>
    <property type="match status" value="1"/>
</dbReference>
<dbReference type="Proteomes" id="UP000003240">
    <property type="component" value="Unassembled WGS sequence"/>
</dbReference>
<keyword evidence="5" id="KW-1185">Reference proteome</keyword>
<dbReference type="eggNOG" id="COG3835">
    <property type="taxonomic scope" value="Bacteria"/>
</dbReference>
<evidence type="ECO:0000313" key="5">
    <source>
        <dbReference type="Proteomes" id="UP000003240"/>
    </source>
</evidence>
<evidence type="ECO:0000313" key="4">
    <source>
        <dbReference type="EMBL" id="EGO64980.1"/>
    </source>
</evidence>
<comment type="similarity">
    <text evidence="1">Belongs to the CdaR family.</text>
</comment>
<feature type="domain" description="PucR C-terminal helix-turn-helix" evidence="2">
    <location>
        <begin position="335"/>
        <end position="393"/>
    </location>
</feature>
<dbReference type="InterPro" id="IPR042070">
    <property type="entry name" value="PucR_C-HTH_sf"/>
</dbReference>
<proteinExistence type="inferred from homology"/>
<dbReference type="STRING" id="1009370.ALO_05243"/>
<evidence type="ECO:0000256" key="1">
    <source>
        <dbReference type="ARBA" id="ARBA00006754"/>
    </source>
</evidence>
<accession>F7NG62</accession>
<reference evidence="4 5" key="1">
    <citation type="journal article" date="2011" name="EMBO J.">
        <title>Structural diversity of bacterial flagellar motors.</title>
        <authorList>
            <person name="Chen S."/>
            <person name="Beeby M."/>
            <person name="Murphy G.E."/>
            <person name="Leadbetter J.R."/>
            <person name="Hendrixson D.R."/>
            <person name="Briegel A."/>
            <person name="Li Z."/>
            <person name="Shi J."/>
            <person name="Tocheva E.I."/>
            <person name="Muller A."/>
            <person name="Dobro M.J."/>
            <person name="Jensen G.J."/>
        </authorList>
    </citation>
    <scope>NUCLEOTIDE SEQUENCE [LARGE SCALE GENOMIC DNA]</scope>
    <source>
        <strain evidence="4 5">DSM 6540</strain>
    </source>
</reference>
<dbReference type="RefSeq" id="WP_004093497.1">
    <property type="nucleotide sequence ID" value="NZ_AFGF01000040.1"/>
</dbReference>
<dbReference type="EMBL" id="AFGF01000040">
    <property type="protein sequence ID" value="EGO64980.1"/>
    <property type="molecule type" value="Genomic_DNA"/>
</dbReference>
<sequence length="404" mass="47220">MAGTEDITVLLTNSVLELNHLEKVMAYLRESTRKPVTITDYKGMIYTGNGKRDKEAEYFTNHYLSLPDWDQNQRPFYHELTRTLYYRVGSGNQDGFIIVEEVDPPDYAVCQKPLEQAALAVKTYLTRVAAVEAIEDMYFHNFITDILLRNINIKDLMKHSHPLLNLDLDSLYYVTVMEPGISLNNREMQTLHSYTKEWLVDNSLDIFCTIWDNHYLVLICPTHYDKRTLEVEYGWDRHLTNIKRHYADIRDKFNYPVAIGIGNKYTISQLHRSYREALFALHLSKLTSRKNGIRHISDLGLFTLICNNDLTDLKQFCNRYLGSILTFDAANNRDLLETLRCFFDADLDNKTTADRLHLHINSFRYRLKKIEELSGLDLQKMEDRTNLFAALKVYELLLSTGFIK</sequence>
<evidence type="ECO:0008006" key="6">
    <source>
        <dbReference type="Google" id="ProtNLM"/>
    </source>
</evidence>
<dbReference type="PANTHER" id="PTHR33744">
    <property type="entry name" value="CARBOHYDRATE DIACID REGULATOR"/>
    <property type="match status" value="1"/>
</dbReference>
<organism evidence="4 5">
    <name type="scientific">Acetonema longum DSM 6540</name>
    <dbReference type="NCBI Taxonomy" id="1009370"/>
    <lineage>
        <taxon>Bacteria</taxon>
        <taxon>Bacillati</taxon>
        <taxon>Bacillota</taxon>
        <taxon>Negativicutes</taxon>
        <taxon>Acetonemataceae</taxon>
        <taxon>Acetonema</taxon>
    </lineage>
</organism>
<gene>
    <name evidence="4" type="ORF">ALO_05243</name>
</gene>
<feature type="domain" description="CdaR GGDEF-like" evidence="3">
    <location>
        <begin position="163"/>
        <end position="282"/>
    </location>
</feature>
<dbReference type="InterPro" id="IPR051448">
    <property type="entry name" value="CdaR-like_regulators"/>
</dbReference>
<evidence type="ECO:0000259" key="3">
    <source>
        <dbReference type="Pfam" id="PF17853"/>
    </source>
</evidence>